<dbReference type="Pfam" id="PF00528">
    <property type="entry name" value="BPD_transp_1"/>
    <property type="match status" value="2"/>
</dbReference>
<feature type="transmembrane region" description="Helical" evidence="7">
    <location>
        <begin position="158"/>
        <end position="181"/>
    </location>
</feature>
<dbReference type="CDD" id="cd06261">
    <property type="entry name" value="TM_PBP2"/>
    <property type="match status" value="2"/>
</dbReference>
<comment type="similarity">
    <text evidence="7">Belongs to the binding-protein-dependent transport system permease family.</text>
</comment>
<accession>A0A371X2E3</accession>
<dbReference type="OrthoDB" id="9790211at2"/>
<feature type="transmembrane region" description="Helical" evidence="7">
    <location>
        <begin position="477"/>
        <end position="499"/>
    </location>
</feature>
<organism evidence="9 10">
    <name type="scientific">Fulvimarina endophytica</name>
    <dbReference type="NCBI Taxonomy" id="2293836"/>
    <lineage>
        <taxon>Bacteria</taxon>
        <taxon>Pseudomonadati</taxon>
        <taxon>Pseudomonadota</taxon>
        <taxon>Alphaproteobacteria</taxon>
        <taxon>Hyphomicrobiales</taxon>
        <taxon>Aurantimonadaceae</taxon>
        <taxon>Fulvimarina</taxon>
    </lineage>
</organism>
<keyword evidence="5 7" id="KW-1133">Transmembrane helix</keyword>
<dbReference type="PROSITE" id="PS50928">
    <property type="entry name" value="ABC_TM1"/>
    <property type="match status" value="2"/>
</dbReference>
<reference evidence="9 10" key="1">
    <citation type="submission" date="2018-08" db="EMBL/GenBank/DDBJ databases">
        <title>Fulvimarina sp. 85, whole genome shotgun sequence.</title>
        <authorList>
            <person name="Tuo L."/>
        </authorList>
    </citation>
    <scope>NUCLEOTIDE SEQUENCE [LARGE SCALE GENOMIC DNA]</scope>
    <source>
        <strain evidence="9 10">85</strain>
    </source>
</reference>
<dbReference type="Proteomes" id="UP000264310">
    <property type="component" value="Unassembled WGS sequence"/>
</dbReference>
<dbReference type="GO" id="GO:0005886">
    <property type="term" value="C:plasma membrane"/>
    <property type="evidence" value="ECO:0007669"/>
    <property type="project" value="UniProtKB-SubCell"/>
</dbReference>
<evidence type="ECO:0000256" key="5">
    <source>
        <dbReference type="ARBA" id="ARBA00022989"/>
    </source>
</evidence>
<feature type="domain" description="ABC transmembrane type-1" evidence="8">
    <location>
        <begin position="347"/>
        <end position="553"/>
    </location>
</feature>
<gene>
    <name evidence="9" type="ORF">DYI37_10120</name>
</gene>
<comment type="caution">
    <text evidence="9">The sequence shown here is derived from an EMBL/GenBank/DDBJ whole genome shotgun (WGS) entry which is preliminary data.</text>
</comment>
<evidence type="ECO:0000256" key="4">
    <source>
        <dbReference type="ARBA" id="ARBA00022692"/>
    </source>
</evidence>
<dbReference type="Gene3D" id="1.10.3720.10">
    <property type="entry name" value="MetI-like"/>
    <property type="match status" value="2"/>
</dbReference>
<feature type="transmembrane region" description="Helical" evidence="7">
    <location>
        <begin position="382"/>
        <end position="407"/>
    </location>
</feature>
<comment type="subcellular location">
    <subcellularLocation>
        <location evidence="1 7">Cell membrane</location>
        <topology evidence="1 7">Multi-pass membrane protein</topology>
    </subcellularLocation>
</comment>
<protein>
    <submittedName>
        <fullName evidence="9">Iron ABC transporter permease</fullName>
    </submittedName>
</protein>
<keyword evidence="10" id="KW-1185">Reference proteome</keyword>
<dbReference type="AlphaFoldDB" id="A0A371X2E3"/>
<evidence type="ECO:0000256" key="3">
    <source>
        <dbReference type="ARBA" id="ARBA00022475"/>
    </source>
</evidence>
<evidence type="ECO:0000313" key="9">
    <source>
        <dbReference type="EMBL" id="RFC63391.1"/>
    </source>
</evidence>
<keyword evidence="3" id="KW-1003">Cell membrane</keyword>
<feature type="transmembrane region" description="Helical" evidence="7">
    <location>
        <begin position="346"/>
        <end position="370"/>
    </location>
</feature>
<evidence type="ECO:0000256" key="2">
    <source>
        <dbReference type="ARBA" id="ARBA00022448"/>
    </source>
</evidence>
<feature type="transmembrane region" description="Helical" evidence="7">
    <location>
        <begin position="71"/>
        <end position="92"/>
    </location>
</feature>
<keyword evidence="4 7" id="KW-0812">Transmembrane</keyword>
<feature type="transmembrane region" description="Helical" evidence="7">
    <location>
        <begin position="255"/>
        <end position="275"/>
    </location>
</feature>
<sequence>MSATASFLKPDLKPRRRLRRGVDLRWLLVAGLVALLTVMPILSLVVIAVSSGPSESWSHLLSTVLPDATRVTILLMIGVAITTGIVGVVTAWLTASFEFPGRRFFSWALVLPLAVPTYIAAYCVTEFLHFTGPVQTAIRDVFGFTSRRDYWFPEIRSLPGAVLILSSVLYPYVFLTVRMVFLMQGRRAADVARTLGAGPLGAFLKVLLPMARPAIAVGVALALMETVNDIGAVEFLGVRTLTFSVYSTWLNRGDLAGATQLALAMLVVIVGLVLLERMARREQRYTLSRGDKAEASRLPLRPAQAGLASLACFLPVAFGFGIPAYILGDYASRRLSQFQNPALWDAVGNTALVASAAGLVTVAAAFLMSYGVRLTRSGRLTALVRLGALGYAVPGTVLAIGVLIPLAAFDNALDAFLRAHFGVSTGLLLSGSGAAIVYACCVRFMAMGYGAMESGFSKLSPNLDHAARTLGHGPGRILGSVLLPLMRPAILTGFMLVFVDSVKELSATILLRPFDFETLATFVYTSASRSAFDDGAVAALLIVLIGILPVIALTRTILKQAA</sequence>
<evidence type="ECO:0000256" key="7">
    <source>
        <dbReference type="RuleBase" id="RU363032"/>
    </source>
</evidence>
<feature type="transmembrane region" description="Helical" evidence="7">
    <location>
        <begin position="427"/>
        <end position="446"/>
    </location>
</feature>
<evidence type="ECO:0000256" key="6">
    <source>
        <dbReference type="ARBA" id="ARBA00023136"/>
    </source>
</evidence>
<dbReference type="SUPFAM" id="SSF161098">
    <property type="entry name" value="MetI-like"/>
    <property type="match status" value="2"/>
</dbReference>
<feature type="transmembrane region" description="Helical" evidence="7">
    <location>
        <begin position="26"/>
        <end position="51"/>
    </location>
</feature>
<feature type="transmembrane region" description="Helical" evidence="7">
    <location>
        <begin position="305"/>
        <end position="326"/>
    </location>
</feature>
<evidence type="ECO:0000259" key="8">
    <source>
        <dbReference type="PROSITE" id="PS50928"/>
    </source>
</evidence>
<feature type="transmembrane region" description="Helical" evidence="7">
    <location>
        <begin position="202"/>
        <end position="224"/>
    </location>
</feature>
<dbReference type="EMBL" id="QURL01000004">
    <property type="protein sequence ID" value="RFC63391.1"/>
    <property type="molecule type" value="Genomic_DNA"/>
</dbReference>
<dbReference type="GO" id="GO:0055085">
    <property type="term" value="P:transmembrane transport"/>
    <property type="evidence" value="ECO:0007669"/>
    <property type="project" value="InterPro"/>
</dbReference>
<dbReference type="PANTHER" id="PTHR30183">
    <property type="entry name" value="MOLYBDENUM TRANSPORT SYSTEM PERMEASE PROTEIN MODB"/>
    <property type="match status" value="1"/>
</dbReference>
<feature type="transmembrane region" description="Helical" evidence="7">
    <location>
        <begin position="536"/>
        <end position="558"/>
    </location>
</feature>
<dbReference type="RefSeq" id="WP_116683122.1">
    <property type="nucleotide sequence ID" value="NZ_QURL01000004.1"/>
</dbReference>
<feature type="transmembrane region" description="Helical" evidence="7">
    <location>
        <begin position="104"/>
        <end position="122"/>
    </location>
</feature>
<evidence type="ECO:0000256" key="1">
    <source>
        <dbReference type="ARBA" id="ARBA00004651"/>
    </source>
</evidence>
<dbReference type="InterPro" id="IPR035906">
    <property type="entry name" value="MetI-like_sf"/>
</dbReference>
<keyword evidence="2 7" id="KW-0813">Transport</keyword>
<keyword evidence="6 7" id="KW-0472">Membrane</keyword>
<dbReference type="FunFam" id="1.10.3720.10:FF:000088">
    <property type="entry name" value="Iron(III) ABC transporter, permease protein"/>
    <property type="match status" value="1"/>
</dbReference>
<dbReference type="PANTHER" id="PTHR30183:SF2">
    <property type="entry name" value="IRON UTILIZATION PROTEIN"/>
    <property type="match status" value="1"/>
</dbReference>
<feature type="domain" description="ABC transmembrane type-1" evidence="8">
    <location>
        <begin position="69"/>
        <end position="274"/>
    </location>
</feature>
<evidence type="ECO:0000313" key="10">
    <source>
        <dbReference type="Proteomes" id="UP000264310"/>
    </source>
</evidence>
<proteinExistence type="inferred from homology"/>
<dbReference type="InterPro" id="IPR000515">
    <property type="entry name" value="MetI-like"/>
</dbReference>
<name>A0A371X2E3_9HYPH</name>